<keyword evidence="3" id="KW-1185">Reference proteome</keyword>
<comment type="caution">
    <text evidence="2">The sequence shown here is derived from an EMBL/GenBank/DDBJ whole genome shotgun (WGS) entry which is preliminary data.</text>
</comment>
<dbReference type="PROSITE" id="PS50943">
    <property type="entry name" value="HTH_CROC1"/>
    <property type="match status" value="1"/>
</dbReference>
<name>A0ABQ3A4E5_9GAMM</name>
<protein>
    <recommendedName>
        <fullName evidence="1">HTH cro/C1-type domain-containing protein</fullName>
    </recommendedName>
</protein>
<dbReference type="Gene3D" id="1.10.260.40">
    <property type="entry name" value="lambda repressor-like DNA-binding domains"/>
    <property type="match status" value="1"/>
</dbReference>
<dbReference type="InterPro" id="IPR001387">
    <property type="entry name" value="Cro/C1-type_HTH"/>
</dbReference>
<dbReference type="SUPFAM" id="SSF47413">
    <property type="entry name" value="lambda repressor-like DNA-binding domains"/>
    <property type="match status" value="1"/>
</dbReference>
<sequence>MRLLILSEGSMAAIARRCGFSEGAIRSWRDGQSDISRERCIVMAKTLNISLIWLITGEGPMRPDAAVNEPASLPSSEQPVSLAMPAASHQENNSARSVRLAVDSRVLAAALRLLQSYVGLLGGSLNPMQRADVLAELYDILRSADEPGYIDRLIAFHSMLSGQMRRSSALVA</sequence>
<dbReference type="InterPro" id="IPR010982">
    <property type="entry name" value="Lambda_DNA-bd_dom_sf"/>
</dbReference>
<reference evidence="3" key="1">
    <citation type="journal article" date="2019" name="Int. J. Syst. Evol. Microbiol.">
        <title>The Global Catalogue of Microorganisms (GCM) 10K type strain sequencing project: providing services to taxonomists for standard genome sequencing and annotation.</title>
        <authorList>
            <consortium name="The Broad Institute Genomics Platform"/>
            <consortium name="The Broad Institute Genome Sequencing Center for Infectious Disease"/>
            <person name="Wu L."/>
            <person name="Ma J."/>
        </authorList>
    </citation>
    <scope>NUCLEOTIDE SEQUENCE [LARGE SCALE GENOMIC DNA]</scope>
    <source>
        <strain evidence="3">KCTC 22232</strain>
    </source>
</reference>
<proteinExistence type="predicted"/>
<organism evidence="2 3">
    <name type="scientific">Rhodanobacter panaciterrae</name>
    <dbReference type="NCBI Taxonomy" id="490572"/>
    <lineage>
        <taxon>Bacteria</taxon>
        <taxon>Pseudomonadati</taxon>
        <taxon>Pseudomonadota</taxon>
        <taxon>Gammaproteobacteria</taxon>
        <taxon>Lysobacterales</taxon>
        <taxon>Rhodanobacteraceae</taxon>
        <taxon>Rhodanobacter</taxon>
    </lineage>
</organism>
<evidence type="ECO:0000259" key="1">
    <source>
        <dbReference type="PROSITE" id="PS50943"/>
    </source>
</evidence>
<accession>A0ABQ3A4E5</accession>
<dbReference type="Proteomes" id="UP000621898">
    <property type="component" value="Unassembled WGS sequence"/>
</dbReference>
<dbReference type="EMBL" id="BMXT01000005">
    <property type="protein sequence ID" value="GGY35092.1"/>
    <property type="molecule type" value="Genomic_DNA"/>
</dbReference>
<evidence type="ECO:0000313" key="3">
    <source>
        <dbReference type="Proteomes" id="UP000621898"/>
    </source>
</evidence>
<evidence type="ECO:0000313" key="2">
    <source>
        <dbReference type="EMBL" id="GGY35092.1"/>
    </source>
</evidence>
<gene>
    <name evidence="2" type="ORF">GCM10008098_30400</name>
</gene>
<feature type="domain" description="HTH cro/C1-type" evidence="1">
    <location>
        <begin position="10"/>
        <end position="54"/>
    </location>
</feature>